<dbReference type="Proteomes" id="UP000807342">
    <property type="component" value="Unassembled WGS sequence"/>
</dbReference>
<dbReference type="GO" id="GO:0008410">
    <property type="term" value="F:CoA-transferase activity"/>
    <property type="evidence" value="ECO:0007669"/>
    <property type="project" value="TreeGrafter"/>
</dbReference>
<dbReference type="InterPro" id="IPR044855">
    <property type="entry name" value="CoA-Trfase_III_dom3_sf"/>
</dbReference>
<accession>A0A9P5WYQ5</accession>
<comment type="caution">
    <text evidence="3">The sequence shown here is derived from an EMBL/GenBank/DDBJ whole genome shotgun (WGS) entry which is preliminary data.</text>
</comment>
<keyword evidence="4" id="KW-1185">Reference proteome</keyword>
<dbReference type="EMBL" id="MU152766">
    <property type="protein sequence ID" value="KAF9440195.1"/>
    <property type="molecule type" value="Genomic_DNA"/>
</dbReference>
<evidence type="ECO:0000313" key="3">
    <source>
        <dbReference type="EMBL" id="KAF9440195.1"/>
    </source>
</evidence>
<dbReference type="PANTHER" id="PTHR48207:SF3">
    <property type="entry name" value="SUCCINATE--HYDROXYMETHYLGLUTARATE COA-TRANSFERASE"/>
    <property type="match status" value="1"/>
</dbReference>
<dbReference type="PANTHER" id="PTHR48207">
    <property type="entry name" value="SUCCINATE--HYDROXYMETHYLGLUTARATE COA-TRANSFERASE"/>
    <property type="match status" value="1"/>
</dbReference>
<dbReference type="Pfam" id="PF02515">
    <property type="entry name" value="CoA_transf_3"/>
    <property type="match status" value="1"/>
</dbReference>
<sequence length="205" mass="22258">MLNLMEGVIPEFDRKGKMRGPSGSSVTGIVPTNAYPCLPSPHAPQTPCYIVIGANGDTIYKRLMDTIGRSDLTGPEYLQNHHRVKKQAEIEGAISEWTSQHSAEEVIEMMNRAGVPVGRVVTVKEVVENEQVQARGAVQEVPVQGSNGDSWNIKMQGTFPLIDGVDSKPMWAGPNLGFHTDEVLRNNLGLSIDVVSKLRADGIIG</sequence>
<dbReference type="OrthoDB" id="5863171at2759"/>
<dbReference type="InterPro" id="IPR050483">
    <property type="entry name" value="CoA-transferase_III_domain"/>
</dbReference>
<reference evidence="3" key="1">
    <citation type="submission" date="2020-11" db="EMBL/GenBank/DDBJ databases">
        <authorList>
            <consortium name="DOE Joint Genome Institute"/>
            <person name="Ahrendt S."/>
            <person name="Riley R."/>
            <person name="Andreopoulos W."/>
            <person name="Labutti K."/>
            <person name="Pangilinan J."/>
            <person name="Ruiz-Duenas F.J."/>
            <person name="Barrasa J.M."/>
            <person name="Sanchez-Garcia M."/>
            <person name="Camarero S."/>
            <person name="Miyauchi S."/>
            <person name="Serrano A."/>
            <person name="Linde D."/>
            <person name="Babiker R."/>
            <person name="Drula E."/>
            <person name="Ayuso-Fernandez I."/>
            <person name="Pacheco R."/>
            <person name="Padilla G."/>
            <person name="Ferreira P."/>
            <person name="Barriuso J."/>
            <person name="Kellner H."/>
            <person name="Castanera R."/>
            <person name="Alfaro M."/>
            <person name="Ramirez L."/>
            <person name="Pisabarro A.G."/>
            <person name="Kuo A."/>
            <person name="Tritt A."/>
            <person name="Lipzen A."/>
            <person name="He G."/>
            <person name="Yan M."/>
            <person name="Ng V."/>
            <person name="Cullen D."/>
            <person name="Martin F."/>
            <person name="Rosso M.-N."/>
            <person name="Henrissat B."/>
            <person name="Hibbett D."/>
            <person name="Martinez A.T."/>
            <person name="Grigoriev I.V."/>
        </authorList>
    </citation>
    <scope>NUCLEOTIDE SEQUENCE</scope>
    <source>
        <strain evidence="3">MF-IS2</strain>
    </source>
</reference>
<dbReference type="AlphaFoldDB" id="A0A9P5WYQ5"/>
<name>A0A9P5WYQ5_9AGAR</name>
<organism evidence="3 4">
    <name type="scientific">Macrolepiota fuliginosa MF-IS2</name>
    <dbReference type="NCBI Taxonomy" id="1400762"/>
    <lineage>
        <taxon>Eukaryota</taxon>
        <taxon>Fungi</taxon>
        <taxon>Dikarya</taxon>
        <taxon>Basidiomycota</taxon>
        <taxon>Agaricomycotina</taxon>
        <taxon>Agaricomycetes</taxon>
        <taxon>Agaricomycetidae</taxon>
        <taxon>Agaricales</taxon>
        <taxon>Agaricineae</taxon>
        <taxon>Agaricaceae</taxon>
        <taxon>Macrolepiota</taxon>
    </lineage>
</organism>
<evidence type="ECO:0000256" key="1">
    <source>
        <dbReference type="ARBA" id="ARBA00008383"/>
    </source>
</evidence>
<proteinExistence type="inferred from homology"/>
<comment type="similarity">
    <text evidence="1">Belongs to the CoA-transferase III family.</text>
</comment>
<dbReference type="Gene3D" id="3.30.1540.10">
    <property type="entry name" value="formyl-coa transferase, domain 3"/>
    <property type="match status" value="1"/>
</dbReference>
<dbReference type="InterPro" id="IPR023606">
    <property type="entry name" value="CoA-Trfase_III_dom_1_sf"/>
</dbReference>
<dbReference type="SUPFAM" id="SSF89796">
    <property type="entry name" value="CoA-transferase family III (CaiB/BaiF)"/>
    <property type="match status" value="1"/>
</dbReference>
<gene>
    <name evidence="3" type="ORF">P691DRAFT_152945</name>
</gene>
<dbReference type="InterPro" id="IPR003673">
    <property type="entry name" value="CoA-Trfase_fam_III"/>
</dbReference>
<evidence type="ECO:0000313" key="4">
    <source>
        <dbReference type="Proteomes" id="UP000807342"/>
    </source>
</evidence>
<evidence type="ECO:0000256" key="2">
    <source>
        <dbReference type="ARBA" id="ARBA00022679"/>
    </source>
</evidence>
<protein>
    <submittedName>
        <fullName evidence="3">CoA-transferase family III</fullName>
    </submittedName>
</protein>
<keyword evidence="2" id="KW-0808">Transferase</keyword>